<organism evidence="1 2">
    <name type="scientific">Helicobacter pylori</name>
    <name type="common">Campylobacter pylori</name>
    <dbReference type="NCBI Taxonomy" id="210"/>
    <lineage>
        <taxon>Bacteria</taxon>
        <taxon>Pseudomonadati</taxon>
        <taxon>Campylobacterota</taxon>
        <taxon>Epsilonproteobacteria</taxon>
        <taxon>Campylobacterales</taxon>
        <taxon>Helicobacteraceae</taxon>
        <taxon>Helicobacter</taxon>
    </lineage>
</organism>
<name>A0AAW9KFB0_HELPX</name>
<dbReference type="Pfam" id="PF01856">
    <property type="entry name" value="HP_OMP"/>
    <property type="match status" value="1"/>
</dbReference>
<proteinExistence type="predicted"/>
<reference evidence="1" key="1">
    <citation type="submission" date="2023-10" db="EMBL/GenBank/DDBJ databases">
        <title>First insite into the whole-genome sequence variations in clarithromycin resistant Helicobacter pylori clinical isolates in Russia.</title>
        <authorList>
            <person name="Starkova D.A."/>
            <person name="Svarval A.V."/>
            <person name="Polev D.E."/>
            <person name="Saitova A.T."/>
            <person name="Gladyshev N.S."/>
            <person name="Egorova S.A."/>
        </authorList>
    </citation>
    <scope>NUCLEOTIDE SEQUENCE</scope>
    <source>
        <strain evidence="1">HP290</strain>
    </source>
</reference>
<evidence type="ECO:0000313" key="1">
    <source>
        <dbReference type="EMBL" id="MDZ7551603.1"/>
    </source>
</evidence>
<dbReference type="Proteomes" id="UP001294612">
    <property type="component" value="Unassembled WGS sequence"/>
</dbReference>
<dbReference type="RefSeq" id="WP_143430617.1">
    <property type="nucleotide sequence ID" value="NZ_JAXMRN010000068.1"/>
</dbReference>
<feature type="non-terminal residue" evidence="1">
    <location>
        <position position="1"/>
    </location>
</feature>
<comment type="caution">
    <text evidence="1">The sequence shown here is derived from an EMBL/GenBank/DDBJ whole genome shotgun (WGS) entry which is preliminary data.</text>
</comment>
<dbReference type="EMBL" id="JAXMRN010000068">
    <property type="protein sequence ID" value="MDZ7551603.1"/>
    <property type="molecule type" value="Genomic_DNA"/>
</dbReference>
<gene>
    <name evidence="1" type="ORF">RGC63_07965</name>
</gene>
<sequence length="50" mass="5756">VNVNRHNGFEMGLKIPLAVNSFYETHGKGLNTSLFFKRLVVFNVSYVYSF</sequence>
<accession>A0AAW9KFB0</accession>
<dbReference type="InterPro" id="IPR002718">
    <property type="entry name" value="OMP_Helicobacter"/>
</dbReference>
<evidence type="ECO:0000313" key="2">
    <source>
        <dbReference type="Proteomes" id="UP001294612"/>
    </source>
</evidence>
<protein>
    <submittedName>
        <fullName evidence="1">Outer membrane beta-barrel protein</fullName>
    </submittedName>
</protein>
<dbReference type="AlphaFoldDB" id="A0AAW9KFB0"/>